<dbReference type="OrthoDB" id="3555774at2"/>
<evidence type="ECO:0000313" key="3">
    <source>
        <dbReference type="EMBL" id="EID52393.1"/>
    </source>
</evidence>
<organism evidence="3 4">
    <name type="scientific">Saccharomonospora xinjiangensis XJ-54</name>
    <dbReference type="NCBI Taxonomy" id="882086"/>
    <lineage>
        <taxon>Bacteria</taxon>
        <taxon>Bacillati</taxon>
        <taxon>Actinomycetota</taxon>
        <taxon>Actinomycetes</taxon>
        <taxon>Pseudonocardiales</taxon>
        <taxon>Pseudonocardiaceae</taxon>
        <taxon>Saccharomonospora</taxon>
    </lineage>
</organism>
<keyword evidence="4" id="KW-1185">Reference proteome</keyword>
<dbReference type="EMBL" id="JH636049">
    <property type="protein sequence ID" value="EID52393.1"/>
    <property type="molecule type" value="Genomic_DNA"/>
</dbReference>
<keyword evidence="2" id="KW-0812">Transmembrane</keyword>
<evidence type="ECO:0000256" key="1">
    <source>
        <dbReference type="SAM" id="MobiDB-lite"/>
    </source>
</evidence>
<dbReference type="eggNOG" id="ENOG5030U7C">
    <property type="taxonomic scope" value="Bacteria"/>
</dbReference>
<feature type="transmembrane region" description="Helical" evidence="2">
    <location>
        <begin position="12"/>
        <end position="29"/>
    </location>
</feature>
<dbReference type="InterPro" id="IPR046151">
    <property type="entry name" value="DUF6153"/>
</dbReference>
<keyword evidence="2" id="KW-1133">Transmembrane helix</keyword>
<dbReference type="AlphaFoldDB" id="I0UWZ0"/>
<feature type="transmembrane region" description="Helical" evidence="2">
    <location>
        <begin position="68"/>
        <end position="90"/>
    </location>
</feature>
<dbReference type="Pfam" id="PF19650">
    <property type="entry name" value="DUF6153"/>
    <property type="match status" value="1"/>
</dbReference>
<dbReference type="Proteomes" id="UP000004691">
    <property type="component" value="Unassembled WGS sequence"/>
</dbReference>
<feature type="compositionally biased region" description="Basic and acidic residues" evidence="1">
    <location>
        <begin position="53"/>
        <end position="64"/>
    </location>
</feature>
<evidence type="ECO:0000256" key="2">
    <source>
        <dbReference type="SAM" id="Phobius"/>
    </source>
</evidence>
<protein>
    <submittedName>
        <fullName evidence="3">Uncharacterized protein</fullName>
    </submittedName>
</protein>
<evidence type="ECO:0000313" key="4">
    <source>
        <dbReference type="Proteomes" id="UP000004691"/>
    </source>
</evidence>
<feature type="region of interest" description="Disordered" evidence="1">
    <location>
        <begin position="45"/>
        <end position="64"/>
    </location>
</feature>
<sequence>MNDERRNVALRWLLVCLVLLGLVTMHHVVNDHTEHIDHLPASEHTSAAAHPVAPEHHSPSPGHDDSSALTHLCLAVLVGSIVLVLAHRLLRRATDLAARLRLPAPRTGGDRAPPFPSGVRTGFAYDLCVLRL</sequence>
<name>I0UWZ0_9PSEU</name>
<reference evidence="3 4" key="1">
    <citation type="submission" date="2012-01" db="EMBL/GenBank/DDBJ databases">
        <title>Improved High-Quality Draft sequence of Saccharomonospora xinjiangensis XJ-54.</title>
        <authorList>
            <consortium name="US DOE Joint Genome Institute"/>
            <person name="Lucas S."/>
            <person name="Han J."/>
            <person name="Lapidus A."/>
            <person name="Cheng J.-F."/>
            <person name="Goodwin L."/>
            <person name="Pitluck S."/>
            <person name="Peters L."/>
            <person name="Mikhailova N."/>
            <person name="Teshima H."/>
            <person name="Detter J.C."/>
            <person name="Han C."/>
            <person name="Tapia R."/>
            <person name="Land M."/>
            <person name="Hauser L."/>
            <person name="Kyrpides N."/>
            <person name="Ivanova N."/>
            <person name="Pagani I."/>
            <person name="Brambilla E.-M."/>
            <person name="Klenk H.-P."/>
            <person name="Woyke T."/>
        </authorList>
    </citation>
    <scope>NUCLEOTIDE SEQUENCE [LARGE SCALE GENOMIC DNA]</scope>
    <source>
        <strain evidence="3 4">XJ-54</strain>
    </source>
</reference>
<proteinExistence type="predicted"/>
<dbReference type="HOGENOM" id="CLU_155042_0_0_11"/>
<accession>I0UWZ0</accession>
<keyword evidence="2" id="KW-0472">Membrane</keyword>
<dbReference type="STRING" id="882086.SacxiDRAFT_0110"/>
<gene>
    <name evidence="3" type="ORF">SacxiDRAFT_0110</name>
</gene>